<feature type="transmembrane region" description="Helical" evidence="6">
    <location>
        <begin position="184"/>
        <end position="200"/>
    </location>
</feature>
<feature type="transmembrane region" description="Helical" evidence="6">
    <location>
        <begin position="268"/>
        <end position="288"/>
    </location>
</feature>
<feature type="domain" description="EamA" evidence="7">
    <location>
        <begin position="7"/>
        <end position="138"/>
    </location>
</feature>
<comment type="caution">
    <text evidence="8">The sequence shown here is derived from an EMBL/GenBank/DDBJ whole genome shotgun (WGS) entry which is preliminary data.</text>
</comment>
<keyword evidence="4 6" id="KW-1133">Transmembrane helix</keyword>
<evidence type="ECO:0000259" key="7">
    <source>
        <dbReference type="Pfam" id="PF00892"/>
    </source>
</evidence>
<feature type="transmembrane region" description="Helical" evidence="6">
    <location>
        <begin position="238"/>
        <end position="262"/>
    </location>
</feature>
<feature type="transmembrane region" description="Helical" evidence="6">
    <location>
        <begin position="151"/>
        <end position="172"/>
    </location>
</feature>
<dbReference type="Pfam" id="PF00892">
    <property type="entry name" value="EamA"/>
    <property type="match status" value="1"/>
</dbReference>
<feature type="transmembrane region" description="Helical" evidence="6">
    <location>
        <begin position="126"/>
        <end position="145"/>
    </location>
</feature>
<dbReference type="SUPFAM" id="SSF103481">
    <property type="entry name" value="Multidrug resistance efflux transporter EmrE"/>
    <property type="match status" value="2"/>
</dbReference>
<evidence type="ECO:0000256" key="3">
    <source>
        <dbReference type="ARBA" id="ARBA00022692"/>
    </source>
</evidence>
<dbReference type="InterPro" id="IPR037185">
    <property type="entry name" value="EmrE-like"/>
</dbReference>
<protein>
    <submittedName>
        <fullName evidence="8">DMT family transporter</fullName>
    </submittedName>
</protein>
<evidence type="ECO:0000313" key="9">
    <source>
        <dbReference type="Proteomes" id="UP001596282"/>
    </source>
</evidence>
<organism evidence="8 9">
    <name type="scientific">Lactiplantibacillus daowaiensis</name>
    <dbReference type="NCBI Taxonomy" id="2559918"/>
    <lineage>
        <taxon>Bacteria</taxon>
        <taxon>Bacillati</taxon>
        <taxon>Bacillota</taxon>
        <taxon>Bacilli</taxon>
        <taxon>Lactobacillales</taxon>
        <taxon>Lactobacillaceae</taxon>
        <taxon>Lactiplantibacillus</taxon>
    </lineage>
</organism>
<keyword evidence="9" id="KW-1185">Reference proteome</keyword>
<keyword evidence="5 6" id="KW-0472">Membrane</keyword>
<keyword evidence="3 6" id="KW-0812">Transmembrane</keyword>
<feature type="transmembrane region" description="Helical" evidence="6">
    <location>
        <begin position="212"/>
        <end position="231"/>
    </location>
</feature>
<evidence type="ECO:0000256" key="5">
    <source>
        <dbReference type="ARBA" id="ARBA00023136"/>
    </source>
</evidence>
<dbReference type="EMBL" id="JBHSSC010000016">
    <property type="protein sequence ID" value="MFC6180771.1"/>
    <property type="molecule type" value="Genomic_DNA"/>
</dbReference>
<gene>
    <name evidence="8" type="ORF">ACFP5Y_06030</name>
</gene>
<evidence type="ECO:0000256" key="6">
    <source>
        <dbReference type="SAM" id="Phobius"/>
    </source>
</evidence>
<comment type="similarity">
    <text evidence="2">Belongs to the EamA transporter family.</text>
</comment>
<dbReference type="Gene3D" id="1.10.3730.20">
    <property type="match status" value="1"/>
</dbReference>
<dbReference type="RefSeq" id="WP_137628383.1">
    <property type="nucleotide sequence ID" value="NZ_BJDJ01000008.1"/>
</dbReference>
<comment type="subcellular location">
    <subcellularLocation>
        <location evidence="1">Endomembrane system</location>
        <topology evidence="1">Multi-pass membrane protein</topology>
    </subcellularLocation>
</comment>
<feature type="transmembrane region" description="Helical" evidence="6">
    <location>
        <begin position="66"/>
        <end position="86"/>
    </location>
</feature>
<sequence>MKKLAPVMVALGAISYGIPATLFKLANREGVANGPLLFWSFLSAAVLLTVGQLVHGRRLRQQGTNWRQVSQVIAAGTASGFTNTFYITALHYIPVAVAAIMLMQSVWLSVLLGAIMQHRRPTRLQVLSIGVVLLGTVLAADLLPITEPISWIGLALSFLAAVAYACTLQFTASLGNQLQPITKTWLLCIGALGLIVIVWGPQLMTVPVTITAIKWGLLTAFFSMILPLLCYTLFMPQLALGVGPILSSLELPASIAVAWVILKEQVSGWQLVGVGLIISAVVISNWLTARKTAA</sequence>
<evidence type="ECO:0000313" key="8">
    <source>
        <dbReference type="EMBL" id="MFC6180771.1"/>
    </source>
</evidence>
<name>A0ABW1RYZ5_9LACO</name>
<evidence type="ECO:0000256" key="4">
    <source>
        <dbReference type="ARBA" id="ARBA00022989"/>
    </source>
</evidence>
<feature type="transmembrane region" description="Helical" evidence="6">
    <location>
        <begin position="36"/>
        <end position="54"/>
    </location>
</feature>
<dbReference type="Proteomes" id="UP001596282">
    <property type="component" value="Unassembled WGS sequence"/>
</dbReference>
<proteinExistence type="inferred from homology"/>
<dbReference type="InterPro" id="IPR050638">
    <property type="entry name" value="AA-Vitamin_Transporters"/>
</dbReference>
<dbReference type="PANTHER" id="PTHR32322">
    <property type="entry name" value="INNER MEMBRANE TRANSPORTER"/>
    <property type="match status" value="1"/>
</dbReference>
<feature type="transmembrane region" description="Helical" evidence="6">
    <location>
        <begin position="92"/>
        <end position="114"/>
    </location>
</feature>
<reference evidence="9" key="1">
    <citation type="journal article" date="2019" name="Int. J. Syst. Evol. Microbiol.">
        <title>The Global Catalogue of Microorganisms (GCM) 10K type strain sequencing project: providing services to taxonomists for standard genome sequencing and annotation.</title>
        <authorList>
            <consortium name="The Broad Institute Genomics Platform"/>
            <consortium name="The Broad Institute Genome Sequencing Center for Infectious Disease"/>
            <person name="Wu L."/>
            <person name="Ma J."/>
        </authorList>
    </citation>
    <scope>NUCLEOTIDE SEQUENCE [LARGE SCALE GENOMIC DNA]</scope>
    <source>
        <strain evidence="9">CCM 8933</strain>
    </source>
</reference>
<evidence type="ECO:0000256" key="2">
    <source>
        <dbReference type="ARBA" id="ARBA00007362"/>
    </source>
</evidence>
<dbReference type="PANTHER" id="PTHR32322:SF2">
    <property type="entry name" value="EAMA DOMAIN-CONTAINING PROTEIN"/>
    <property type="match status" value="1"/>
</dbReference>
<accession>A0ABW1RYZ5</accession>
<dbReference type="InterPro" id="IPR000620">
    <property type="entry name" value="EamA_dom"/>
</dbReference>
<evidence type="ECO:0000256" key="1">
    <source>
        <dbReference type="ARBA" id="ARBA00004127"/>
    </source>
</evidence>